<evidence type="ECO:0000313" key="1">
    <source>
        <dbReference type="EMBL" id="GIY79886.1"/>
    </source>
</evidence>
<proteinExistence type="predicted"/>
<dbReference type="AlphaFoldDB" id="A0AAV4WBL5"/>
<sequence length="143" mass="15574">MATAFILSVFPNQPSIPVSLLVPHLCGILAICSFPLRHVLVGLHLITNSGCYKVGKTSTGNVKCCSNAHELGQWPPRGPKLDILSATAPSHSCCSSASHKYGKPLVIYFYLSAREVSVELKTHKSSTRKNEITLPILLRSFQM</sequence>
<evidence type="ECO:0000313" key="2">
    <source>
        <dbReference type="Proteomes" id="UP001054945"/>
    </source>
</evidence>
<accession>A0AAV4WBL5</accession>
<comment type="caution">
    <text evidence="1">The sequence shown here is derived from an EMBL/GenBank/DDBJ whole genome shotgun (WGS) entry which is preliminary data.</text>
</comment>
<organism evidence="1 2">
    <name type="scientific">Caerostris extrusa</name>
    <name type="common">Bark spider</name>
    <name type="synonym">Caerostris bankana</name>
    <dbReference type="NCBI Taxonomy" id="172846"/>
    <lineage>
        <taxon>Eukaryota</taxon>
        <taxon>Metazoa</taxon>
        <taxon>Ecdysozoa</taxon>
        <taxon>Arthropoda</taxon>
        <taxon>Chelicerata</taxon>
        <taxon>Arachnida</taxon>
        <taxon>Araneae</taxon>
        <taxon>Araneomorphae</taxon>
        <taxon>Entelegynae</taxon>
        <taxon>Araneoidea</taxon>
        <taxon>Araneidae</taxon>
        <taxon>Caerostris</taxon>
    </lineage>
</organism>
<protein>
    <submittedName>
        <fullName evidence="1">Uncharacterized protein</fullName>
    </submittedName>
</protein>
<name>A0AAV4WBL5_CAEEX</name>
<gene>
    <name evidence="1" type="ORF">CEXT_609981</name>
</gene>
<dbReference type="Proteomes" id="UP001054945">
    <property type="component" value="Unassembled WGS sequence"/>
</dbReference>
<reference evidence="1 2" key="1">
    <citation type="submission" date="2021-06" db="EMBL/GenBank/DDBJ databases">
        <title>Caerostris extrusa draft genome.</title>
        <authorList>
            <person name="Kono N."/>
            <person name="Arakawa K."/>
        </authorList>
    </citation>
    <scope>NUCLEOTIDE SEQUENCE [LARGE SCALE GENOMIC DNA]</scope>
</reference>
<keyword evidence="2" id="KW-1185">Reference proteome</keyword>
<dbReference type="EMBL" id="BPLR01015940">
    <property type="protein sequence ID" value="GIY79886.1"/>
    <property type="molecule type" value="Genomic_DNA"/>
</dbReference>